<accession>A0AAT9GLQ9</accession>
<evidence type="ECO:0000256" key="1">
    <source>
        <dbReference type="SAM" id="Phobius"/>
    </source>
</evidence>
<proteinExistence type="predicted"/>
<dbReference type="InterPro" id="IPR025635">
    <property type="entry name" value="DUF4293"/>
</dbReference>
<feature type="transmembrane region" description="Helical" evidence="1">
    <location>
        <begin position="71"/>
        <end position="91"/>
    </location>
</feature>
<dbReference type="AlphaFoldDB" id="A0AAT9GLQ9"/>
<keyword evidence="1" id="KW-0812">Transmembrane</keyword>
<organism evidence="2">
    <name type="scientific">Sediminibacterium sp. KACHI17</name>
    <dbReference type="NCBI Taxonomy" id="1751071"/>
    <lineage>
        <taxon>Bacteria</taxon>
        <taxon>Pseudomonadati</taxon>
        <taxon>Bacteroidota</taxon>
        <taxon>Chitinophagia</taxon>
        <taxon>Chitinophagales</taxon>
        <taxon>Chitinophagaceae</taxon>
        <taxon>Sediminibacterium</taxon>
    </lineage>
</organism>
<sequence>MIQRVQSLWLLAASICGFATLKMPYYVGSVGAAPAEEFSAMSHLLLLILTIAAAIVALVSIFLYNNRPLQLKIALAGMAVSILNIVLYFVFTKKYDTGAIALSAVFSFAVPIFFLMAILGINKDEKLVKSVDRLR</sequence>
<dbReference type="RefSeq" id="WP_353549260.1">
    <property type="nucleotide sequence ID" value="NZ_AP029612.1"/>
</dbReference>
<feature type="transmembrane region" description="Helical" evidence="1">
    <location>
        <begin position="42"/>
        <end position="64"/>
    </location>
</feature>
<dbReference type="Pfam" id="PF14126">
    <property type="entry name" value="DUF4293"/>
    <property type="match status" value="1"/>
</dbReference>
<dbReference type="EMBL" id="AP029612">
    <property type="protein sequence ID" value="BFG71635.1"/>
    <property type="molecule type" value="Genomic_DNA"/>
</dbReference>
<keyword evidence="1" id="KW-1133">Transmembrane helix</keyword>
<name>A0AAT9GLQ9_9BACT</name>
<protein>
    <submittedName>
        <fullName evidence="2">DUF4293 domain-containing protein</fullName>
    </submittedName>
</protein>
<gene>
    <name evidence="2" type="ORF">KACHI17_25160</name>
</gene>
<evidence type="ECO:0000313" key="2">
    <source>
        <dbReference type="EMBL" id="BFG71635.1"/>
    </source>
</evidence>
<keyword evidence="1" id="KW-0472">Membrane</keyword>
<feature type="transmembrane region" description="Helical" evidence="1">
    <location>
        <begin position="97"/>
        <end position="121"/>
    </location>
</feature>
<reference evidence="2" key="1">
    <citation type="submission" date="2024-02" db="EMBL/GenBank/DDBJ databases">
        <title>Sediminibacterium planktonica sp. nov. and Sediminibacterium longus sp. nov., isolated from surface lake and river water.</title>
        <authorList>
            <person name="Watanabe K."/>
            <person name="Takemine S."/>
            <person name="Ishii Y."/>
            <person name="Ogata Y."/>
            <person name="Shindo C."/>
            <person name="Suda W."/>
        </authorList>
    </citation>
    <scope>NUCLEOTIDE SEQUENCE</scope>
    <source>
        <strain evidence="2">KACHI17</strain>
    </source>
</reference>